<dbReference type="EMBL" id="JACBYQ010000001">
    <property type="protein sequence ID" value="NYE94176.1"/>
    <property type="molecule type" value="Genomic_DNA"/>
</dbReference>
<comment type="caution">
    <text evidence="1">The sequence shown here is derived from an EMBL/GenBank/DDBJ whole genome shotgun (WGS) entry which is preliminary data.</text>
</comment>
<name>A0A7Y9S5R0_9MICC</name>
<reference evidence="1 2" key="1">
    <citation type="submission" date="2020-07" db="EMBL/GenBank/DDBJ databases">
        <title>Sequencing the genomes of 1000 actinobacteria strains.</title>
        <authorList>
            <person name="Klenk H.-P."/>
        </authorList>
    </citation>
    <scope>NUCLEOTIDE SEQUENCE [LARGE SCALE GENOMIC DNA]</scope>
    <source>
        <strain evidence="1 2">DSM 102047</strain>
    </source>
</reference>
<evidence type="ECO:0000313" key="2">
    <source>
        <dbReference type="Proteomes" id="UP000521748"/>
    </source>
</evidence>
<dbReference type="Proteomes" id="UP000521748">
    <property type="component" value="Unassembled WGS sequence"/>
</dbReference>
<keyword evidence="2" id="KW-1185">Reference proteome</keyword>
<protein>
    <submittedName>
        <fullName evidence="1">Uncharacterized protein</fullName>
    </submittedName>
</protein>
<proteinExistence type="predicted"/>
<sequence length="93" mass="8994">MSGHLKIGSADLEAASAALAAVDEELSAIPAAPSGSFGDAMVSGAVETGSGDWAKSLDGIDGSLSALAVAVLNAKDEFATADSGLSGQLEGSR</sequence>
<dbReference type="AlphaFoldDB" id="A0A7Y9S5R0"/>
<organism evidence="1 2">
    <name type="scientific">Psychromicrobium silvestre</name>
    <dbReference type="NCBI Taxonomy" id="1645614"/>
    <lineage>
        <taxon>Bacteria</taxon>
        <taxon>Bacillati</taxon>
        <taxon>Actinomycetota</taxon>
        <taxon>Actinomycetes</taxon>
        <taxon>Micrococcales</taxon>
        <taxon>Micrococcaceae</taxon>
        <taxon>Psychromicrobium</taxon>
    </lineage>
</organism>
<accession>A0A7Y9S5R0</accession>
<dbReference type="RefSeq" id="WP_179387973.1">
    <property type="nucleotide sequence ID" value="NZ_JACBYQ010000001.1"/>
</dbReference>
<gene>
    <name evidence="1" type="ORF">FHU41_000397</name>
</gene>
<evidence type="ECO:0000313" key="1">
    <source>
        <dbReference type="EMBL" id="NYE94176.1"/>
    </source>
</evidence>